<dbReference type="GO" id="GO:0003700">
    <property type="term" value="F:DNA-binding transcription factor activity"/>
    <property type="evidence" value="ECO:0007669"/>
    <property type="project" value="TreeGrafter"/>
</dbReference>
<feature type="DNA-binding region" description="H-T-H motif" evidence="5">
    <location>
        <begin position="17"/>
        <end position="36"/>
    </location>
</feature>
<feature type="domain" description="HTH tetR-type" evidence="6">
    <location>
        <begin position="1"/>
        <end position="54"/>
    </location>
</feature>
<name>A0A3P3RDP4_9EURY</name>
<dbReference type="InterPro" id="IPR039538">
    <property type="entry name" value="BetI_C"/>
</dbReference>
<evidence type="ECO:0000256" key="1">
    <source>
        <dbReference type="ARBA" id="ARBA00022491"/>
    </source>
</evidence>
<comment type="caution">
    <text evidence="7">The sequence shown here is derived from an EMBL/GenBank/DDBJ whole genome shotgun (WGS) entry which is preliminary data.</text>
</comment>
<dbReference type="GO" id="GO:0000976">
    <property type="term" value="F:transcription cis-regulatory region binding"/>
    <property type="evidence" value="ECO:0007669"/>
    <property type="project" value="TreeGrafter"/>
</dbReference>
<evidence type="ECO:0000256" key="5">
    <source>
        <dbReference type="PROSITE-ProRule" id="PRU00335"/>
    </source>
</evidence>
<dbReference type="InterPro" id="IPR009057">
    <property type="entry name" value="Homeodomain-like_sf"/>
</dbReference>
<dbReference type="PROSITE" id="PS50977">
    <property type="entry name" value="HTH_TETR_2"/>
    <property type="match status" value="1"/>
</dbReference>
<keyword evidence="8" id="KW-1185">Reference proteome</keyword>
<proteinExistence type="predicted"/>
<dbReference type="Proteomes" id="UP000282322">
    <property type="component" value="Unassembled WGS sequence"/>
</dbReference>
<evidence type="ECO:0000256" key="4">
    <source>
        <dbReference type="ARBA" id="ARBA00023163"/>
    </source>
</evidence>
<keyword evidence="2" id="KW-0805">Transcription regulation</keyword>
<keyword evidence="1" id="KW-0678">Repressor</keyword>
<accession>A0A3P3RDP4</accession>
<dbReference type="SUPFAM" id="SSF46689">
    <property type="entry name" value="Homeodomain-like"/>
    <property type="match status" value="1"/>
</dbReference>
<protein>
    <submittedName>
        <fullName evidence="7">TetR family transcriptional regulator</fullName>
    </submittedName>
</protein>
<dbReference type="Pfam" id="PF00440">
    <property type="entry name" value="TetR_N"/>
    <property type="match status" value="1"/>
</dbReference>
<dbReference type="InterPro" id="IPR050109">
    <property type="entry name" value="HTH-type_TetR-like_transc_reg"/>
</dbReference>
<dbReference type="PANTHER" id="PTHR30055">
    <property type="entry name" value="HTH-TYPE TRANSCRIPTIONAL REGULATOR RUTR"/>
    <property type="match status" value="1"/>
</dbReference>
<evidence type="ECO:0000313" key="8">
    <source>
        <dbReference type="Proteomes" id="UP000282322"/>
    </source>
</evidence>
<dbReference type="OrthoDB" id="135877at2157"/>
<reference evidence="7 8" key="1">
    <citation type="submission" date="2018-11" db="EMBL/GenBank/DDBJ databases">
        <title>Taxonoimc description of Halomarina strain SPP-AMP-1.</title>
        <authorList>
            <person name="Pal Y."/>
            <person name="Srinivasana K."/>
            <person name="Verma A."/>
            <person name="Kumar P."/>
        </authorList>
    </citation>
    <scope>NUCLEOTIDE SEQUENCE [LARGE SCALE GENOMIC DNA]</scope>
    <source>
        <strain evidence="7 8">SPP-AMP-1</strain>
    </source>
</reference>
<dbReference type="Pfam" id="PF13977">
    <property type="entry name" value="TetR_C_6"/>
    <property type="match status" value="1"/>
</dbReference>
<keyword evidence="3 5" id="KW-0238">DNA-binding</keyword>
<dbReference type="EMBL" id="RRCH01000014">
    <property type="protein sequence ID" value="RRJ31586.1"/>
    <property type="molecule type" value="Genomic_DNA"/>
</dbReference>
<evidence type="ECO:0000313" key="7">
    <source>
        <dbReference type="EMBL" id="RRJ31586.1"/>
    </source>
</evidence>
<organism evidence="7 8">
    <name type="scientific">Halocatena pleomorpha</name>
    <dbReference type="NCBI Taxonomy" id="1785090"/>
    <lineage>
        <taxon>Archaea</taxon>
        <taxon>Methanobacteriati</taxon>
        <taxon>Methanobacteriota</taxon>
        <taxon>Stenosarchaea group</taxon>
        <taxon>Halobacteria</taxon>
        <taxon>Halobacteriales</taxon>
        <taxon>Natronomonadaceae</taxon>
        <taxon>Halocatena</taxon>
    </lineage>
</organism>
<dbReference type="SUPFAM" id="SSF48498">
    <property type="entry name" value="Tetracyclin repressor-like, C-terminal domain"/>
    <property type="match status" value="1"/>
</dbReference>
<evidence type="ECO:0000256" key="3">
    <source>
        <dbReference type="ARBA" id="ARBA00023125"/>
    </source>
</evidence>
<dbReference type="PANTHER" id="PTHR30055:SF234">
    <property type="entry name" value="HTH-TYPE TRANSCRIPTIONAL REGULATOR BETI"/>
    <property type="match status" value="1"/>
</dbReference>
<dbReference type="InterPro" id="IPR001647">
    <property type="entry name" value="HTH_TetR"/>
</dbReference>
<dbReference type="Gene3D" id="1.10.357.10">
    <property type="entry name" value="Tetracycline Repressor, domain 2"/>
    <property type="match status" value="1"/>
</dbReference>
<dbReference type="InterPro" id="IPR036271">
    <property type="entry name" value="Tet_transcr_reg_TetR-rel_C_sf"/>
</dbReference>
<keyword evidence="4" id="KW-0804">Transcription</keyword>
<gene>
    <name evidence="7" type="ORF">EIK79_06985</name>
</gene>
<evidence type="ECO:0000256" key="2">
    <source>
        <dbReference type="ARBA" id="ARBA00023015"/>
    </source>
</evidence>
<dbReference type="AlphaFoldDB" id="A0A3P3RDP4"/>
<sequence length="183" mass="21376">MEATYRALEKHGYGNLTIQQIADEFENSKSLLYYHYESRDELLVEFLNYVLHEFITELDLGERPPREQLQYLVDTLLPETLEERTHRVQLAMFEMRSNAPHDLDCREQYIEVDTRLKSLVTGILQRGLETEAFIDIDPAVEAEMLVSLFLGTRARRLTVYDPDESIAELRTGIFSYIDRITAP</sequence>
<evidence type="ECO:0000259" key="6">
    <source>
        <dbReference type="PROSITE" id="PS50977"/>
    </source>
</evidence>